<evidence type="ECO:0000256" key="1">
    <source>
        <dbReference type="SAM" id="MobiDB-lite"/>
    </source>
</evidence>
<gene>
    <name evidence="2" type="ORF">METZ01_LOCUS114512</name>
</gene>
<evidence type="ECO:0000313" key="2">
    <source>
        <dbReference type="EMBL" id="SVA61658.1"/>
    </source>
</evidence>
<dbReference type="AlphaFoldDB" id="A0A381XAF8"/>
<feature type="compositionally biased region" description="Polar residues" evidence="1">
    <location>
        <begin position="25"/>
        <end position="35"/>
    </location>
</feature>
<protein>
    <submittedName>
        <fullName evidence="2">Uncharacterized protein</fullName>
    </submittedName>
</protein>
<feature type="region of interest" description="Disordered" evidence="1">
    <location>
        <begin position="21"/>
        <end position="44"/>
    </location>
</feature>
<organism evidence="2">
    <name type="scientific">marine metagenome</name>
    <dbReference type="NCBI Taxonomy" id="408172"/>
    <lineage>
        <taxon>unclassified sequences</taxon>
        <taxon>metagenomes</taxon>
        <taxon>ecological metagenomes</taxon>
    </lineage>
</organism>
<accession>A0A381XAF8</accession>
<proteinExistence type="predicted"/>
<dbReference type="EMBL" id="UINC01014464">
    <property type="protein sequence ID" value="SVA61658.1"/>
    <property type="molecule type" value="Genomic_DNA"/>
</dbReference>
<reference evidence="2" key="1">
    <citation type="submission" date="2018-05" db="EMBL/GenBank/DDBJ databases">
        <authorList>
            <person name="Lanie J.A."/>
            <person name="Ng W.-L."/>
            <person name="Kazmierczak K.M."/>
            <person name="Andrzejewski T.M."/>
            <person name="Davidsen T.M."/>
            <person name="Wayne K.J."/>
            <person name="Tettelin H."/>
            <person name="Glass J.I."/>
            <person name="Rusch D."/>
            <person name="Podicherti R."/>
            <person name="Tsui H.-C.T."/>
            <person name="Winkler M.E."/>
        </authorList>
    </citation>
    <scope>NUCLEOTIDE SEQUENCE</scope>
</reference>
<sequence>MDPTKRALNNSCSNLVWTEPHLQVGSPSPTCQQSPLDAPPRRQR</sequence>
<name>A0A381XAF8_9ZZZZ</name>